<dbReference type="InterPro" id="IPR029032">
    <property type="entry name" value="AhpD-like"/>
</dbReference>
<evidence type="ECO:0000313" key="4">
    <source>
        <dbReference type="Proteomes" id="UP000266313"/>
    </source>
</evidence>
<dbReference type="GO" id="GO:0051920">
    <property type="term" value="F:peroxiredoxin activity"/>
    <property type="evidence" value="ECO:0007669"/>
    <property type="project" value="InterPro"/>
</dbReference>
<feature type="domain" description="Carboxymuconolactone decarboxylase-like" evidence="2">
    <location>
        <begin position="90"/>
        <end position="157"/>
    </location>
</feature>
<protein>
    <submittedName>
        <fullName evidence="3">Alkylhydroperoxidase like protein, AhpD family</fullName>
    </submittedName>
</protein>
<keyword evidence="3" id="KW-0560">Oxidoreductase</keyword>
<name>A0A250KML5_9GAMM</name>
<dbReference type="PANTHER" id="PTHR34846">
    <property type="entry name" value="4-CARBOXYMUCONOLACTONE DECARBOXYLASE FAMILY PROTEIN (AFU_ORTHOLOGUE AFUA_6G11590)"/>
    <property type="match status" value="1"/>
</dbReference>
<keyword evidence="3" id="KW-0575">Peroxidase</keyword>
<proteinExistence type="predicted"/>
<sequence length="220" mass="24075">MLLKPGQNRTSRGDLQTATTRGVMTDRKPEAPMSFIDSSENYRYAWYLRPVLALLRRRSGVVPEPVRLWARVPLAFLGFQLMNLALERKSSPLGGTLRALVRTRIAQLNSCHFCVDLNASHALDRGATPEQLQDLAGFRESPRFNEAEKAALAYAEAITGTRIEIDPDLIGRLRQAFGDDGIVELAALAAHQNLSAKFNAALGVPAQGYCMSGHGMAAPD</sequence>
<evidence type="ECO:0000256" key="1">
    <source>
        <dbReference type="SAM" id="MobiDB-lite"/>
    </source>
</evidence>
<dbReference type="Proteomes" id="UP000266313">
    <property type="component" value="Chromosome"/>
</dbReference>
<dbReference type="KEGG" id="mmai:sS8_0920"/>
<dbReference type="Gene3D" id="1.20.1290.10">
    <property type="entry name" value="AhpD-like"/>
    <property type="match status" value="1"/>
</dbReference>
<dbReference type="PANTHER" id="PTHR34846:SF10">
    <property type="entry name" value="CYTOPLASMIC PROTEIN"/>
    <property type="match status" value="1"/>
</dbReference>
<keyword evidence="4" id="KW-1185">Reference proteome</keyword>
<dbReference type="AlphaFoldDB" id="A0A250KML5"/>
<gene>
    <name evidence="3" type="ORF">sS8_0920</name>
</gene>
<dbReference type="Pfam" id="PF02627">
    <property type="entry name" value="CMD"/>
    <property type="match status" value="1"/>
</dbReference>
<dbReference type="SUPFAM" id="SSF69118">
    <property type="entry name" value="AhpD-like"/>
    <property type="match status" value="1"/>
</dbReference>
<dbReference type="EMBL" id="AP017928">
    <property type="protein sequence ID" value="BBA32885.1"/>
    <property type="molecule type" value="Genomic_DNA"/>
</dbReference>
<dbReference type="InterPro" id="IPR003779">
    <property type="entry name" value="CMD-like"/>
</dbReference>
<reference evidence="3 4" key="1">
    <citation type="submission" date="2016-12" db="EMBL/GenBank/DDBJ databases">
        <title>Genome sequencing of Methylocaldum marinum.</title>
        <authorList>
            <person name="Takeuchi M."/>
            <person name="Kamagata Y."/>
            <person name="Hiraoka S."/>
            <person name="Oshima K."/>
            <person name="Hattori M."/>
            <person name="Iwasaki W."/>
        </authorList>
    </citation>
    <scope>NUCLEOTIDE SEQUENCE [LARGE SCALE GENOMIC DNA]</scope>
    <source>
        <strain evidence="3 4">S8</strain>
    </source>
</reference>
<feature type="compositionally biased region" description="Polar residues" evidence="1">
    <location>
        <begin position="7"/>
        <end position="22"/>
    </location>
</feature>
<organism evidence="3 4">
    <name type="scientific">Methylocaldum marinum</name>
    <dbReference type="NCBI Taxonomy" id="1432792"/>
    <lineage>
        <taxon>Bacteria</taxon>
        <taxon>Pseudomonadati</taxon>
        <taxon>Pseudomonadota</taxon>
        <taxon>Gammaproteobacteria</taxon>
        <taxon>Methylococcales</taxon>
        <taxon>Methylococcaceae</taxon>
        <taxon>Methylocaldum</taxon>
    </lineage>
</organism>
<feature type="region of interest" description="Disordered" evidence="1">
    <location>
        <begin position="1"/>
        <end position="23"/>
    </location>
</feature>
<accession>A0A250KML5</accession>
<evidence type="ECO:0000313" key="3">
    <source>
        <dbReference type="EMBL" id="BBA32885.1"/>
    </source>
</evidence>
<evidence type="ECO:0000259" key="2">
    <source>
        <dbReference type="Pfam" id="PF02627"/>
    </source>
</evidence>